<dbReference type="Gene3D" id="3.40.190.290">
    <property type="match status" value="1"/>
</dbReference>
<evidence type="ECO:0000256" key="5">
    <source>
        <dbReference type="ARBA" id="ARBA00054626"/>
    </source>
</evidence>
<sequence length="305" mass="33639">MDTLESMQVFVRVVELGSLAAAARSLNLSPAMVSKHVVHLEKRTAARLLNRTTRQVRPTEAGASYFEQCCAILRRVEIAEAEAAADTSAPRGTLRITAPIEFGNLHLPAMIATFLDRHPGIDIVLDLANRRVDIVQEGYDLAIRIARDLDTSLVGRRIALSRFHIVASPAYLEREGHPVEPTELARHQCLAFAVPQPWTTWSFTHDGRSQQVRVSPRVLSTSAEALLEAARTGVGIGLLPSFVCGTALRNGDLVSLFPDCDCGSLGIYILFPHRNLLPLRVRLFIDFLVEQLGGNAEHDPWDVRV</sequence>
<keyword evidence="10" id="KW-1185">Reference proteome</keyword>
<gene>
    <name evidence="9" type="ORF">HHL25_10555</name>
</gene>
<dbReference type="SUPFAM" id="SSF53850">
    <property type="entry name" value="Periplasmic binding protein-like II"/>
    <property type="match status" value="1"/>
</dbReference>
<dbReference type="InterPro" id="IPR036390">
    <property type="entry name" value="WH_DNA-bd_sf"/>
</dbReference>
<dbReference type="FunFam" id="1.10.10.10:FF:000001">
    <property type="entry name" value="LysR family transcriptional regulator"/>
    <property type="match status" value="1"/>
</dbReference>
<dbReference type="InterPro" id="IPR005119">
    <property type="entry name" value="LysR_subst-bd"/>
</dbReference>
<dbReference type="Proteomes" id="UP000541470">
    <property type="component" value="Unassembled WGS sequence"/>
</dbReference>
<evidence type="ECO:0000256" key="7">
    <source>
        <dbReference type="ARBA" id="ARBA00083243"/>
    </source>
</evidence>
<evidence type="ECO:0000256" key="2">
    <source>
        <dbReference type="ARBA" id="ARBA00023015"/>
    </source>
</evidence>
<dbReference type="Pfam" id="PF03466">
    <property type="entry name" value="LysR_substrate"/>
    <property type="match status" value="1"/>
</dbReference>
<dbReference type="RefSeq" id="WP_169590091.1">
    <property type="nucleotide sequence ID" value="NZ_JABBGK010000002.1"/>
</dbReference>
<dbReference type="SUPFAM" id="SSF46785">
    <property type="entry name" value="Winged helix' DNA-binding domain"/>
    <property type="match status" value="1"/>
</dbReference>
<comment type="similarity">
    <text evidence="1">Belongs to the LysR transcriptional regulatory family.</text>
</comment>
<evidence type="ECO:0000313" key="10">
    <source>
        <dbReference type="Proteomes" id="UP000541470"/>
    </source>
</evidence>
<dbReference type="InterPro" id="IPR000847">
    <property type="entry name" value="LysR_HTH_N"/>
</dbReference>
<dbReference type="GO" id="GO:0003700">
    <property type="term" value="F:DNA-binding transcription factor activity"/>
    <property type="evidence" value="ECO:0007669"/>
    <property type="project" value="InterPro"/>
</dbReference>
<dbReference type="EMBL" id="JABBGK010000002">
    <property type="protein sequence ID" value="NML74563.1"/>
    <property type="molecule type" value="Genomic_DNA"/>
</dbReference>
<name>A0A7Y0FVL1_9HYPH</name>
<reference evidence="9 10" key="1">
    <citation type="submission" date="2020-04" db="EMBL/GenBank/DDBJ databases">
        <title>Rhizobium sp. S-51 isolated from soil.</title>
        <authorList>
            <person name="Dahal R.H."/>
        </authorList>
    </citation>
    <scope>NUCLEOTIDE SEQUENCE [LARGE SCALE GENOMIC DNA]</scope>
    <source>
        <strain evidence="9 10">S-51</strain>
    </source>
</reference>
<proteinExistence type="inferred from homology"/>
<organism evidence="9 10">
    <name type="scientific">Rhizobium terricola</name>
    <dbReference type="NCBI Taxonomy" id="2728849"/>
    <lineage>
        <taxon>Bacteria</taxon>
        <taxon>Pseudomonadati</taxon>
        <taxon>Pseudomonadota</taxon>
        <taxon>Alphaproteobacteria</taxon>
        <taxon>Hyphomicrobiales</taxon>
        <taxon>Rhizobiaceae</taxon>
        <taxon>Rhizobium/Agrobacterium group</taxon>
        <taxon>Rhizobium</taxon>
    </lineage>
</organism>
<accession>A0A7Y0FVL1</accession>
<evidence type="ECO:0000259" key="8">
    <source>
        <dbReference type="PROSITE" id="PS50931"/>
    </source>
</evidence>
<keyword evidence="3" id="KW-0238">DNA-binding</keyword>
<evidence type="ECO:0000313" key="9">
    <source>
        <dbReference type="EMBL" id="NML74563.1"/>
    </source>
</evidence>
<evidence type="ECO:0000256" key="4">
    <source>
        <dbReference type="ARBA" id="ARBA00023163"/>
    </source>
</evidence>
<dbReference type="InterPro" id="IPR036388">
    <property type="entry name" value="WH-like_DNA-bd_sf"/>
</dbReference>
<dbReference type="CDD" id="cd08422">
    <property type="entry name" value="PBP2_CrgA_like"/>
    <property type="match status" value="1"/>
</dbReference>
<keyword evidence="4" id="KW-0804">Transcription</keyword>
<evidence type="ECO:0000256" key="6">
    <source>
        <dbReference type="ARBA" id="ARBA00067332"/>
    </source>
</evidence>
<keyword evidence="2" id="KW-0805">Transcription regulation</keyword>
<dbReference type="PANTHER" id="PTHR30537:SF5">
    <property type="entry name" value="HTH-TYPE TRANSCRIPTIONAL ACTIVATOR TTDR-RELATED"/>
    <property type="match status" value="1"/>
</dbReference>
<dbReference type="Pfam" id="PF00126">
    <property type="entry name" value="HTH_1"/>
    <property type="match status" value="1"/>
</dbReference>
<dbReference type="PANTHER" id="PTHR30537">
    <property type="entry name" value="HTH-TYPE TRANSCRIPTIONAL REGULATOR"/>
    <property type="match status" value="1"/>
</dbReference>
<dbReference type="GO" id="GO:0043565">
    <property type="term" value="F:sequence-specific DNA binding"/>
    <property type="evidence" value="ECO:0007669"/>
    <property type="project" value="TreeGrafter"/>
</dbReference>
<dbReference type="GO" id="GO:0006351">
    <property type="term" value="P:DNA-templated transcription"/>
    <property type="evidence" value="ECO:0007669"/>
    <property type="project" value="TreeGrafter"/>
</dbReference>
<comment type="caution">
    <text evidence="9">The sequence shown here is derived from an EMBL/GenBank/DDBJ whole genome shotgun (WGS) entry which is preliminary data.</text>
</comment>
<dbReference type="Gene3D" id="1.10.10.10">
    <property type="entry name" value="Winged helix-like DNA-binding domain superfamily/Winged helix DNA-binding domain"/>
    <property type="match status" value="1"/>
</dbReference>
<comment type="function">
    <text evidence="5">Transcriptional regulator of the ttuABCDE tartrate utilization operon.</text>
</comment>
<feature type="domain" description="HTH lysR-type" evidence="8">
    <location>
        <begin position="1"/>
        <end position="59"/>
    </location>
</feature>
<evidence type="ECO:0000256" key="1">
    <source>
        <dbReference type="ARBA" id="ARBA00009437"/>
    </source>
</evidence>
<dbReference type="InterPro" id="IPR058163">
    <property type="entry name" value="LysR-type_TF_proteobact-type"/>
</dbReference>
<protein>
    <recommendedName>
        <fullName evidence="6">HTH-type transcriptional regulator TtuA</fullName>
    </recommendedName>
    <alternativeName>
        <fullName evidence="7">Tartrate utilization transcriptional regulator</fullName>
    </alternativeName>
</protein>
<dbReference type="AlphaFoldDB" id="A0A7Y0FVL1"/>
<dbReference type="PROSITE" id="PS50931">
    <property type="entry name" value="HTH_LYSR"/>
    <property type="match status" value="1"/>
</dbReference>
<evidence type="ECO:0000256" key="3">
    <source>
        <dbReference type="ARBA" id="ARBA00023125"/>
    </source>
</evidence>